<comment type="caution">
    <text evidence="4">The sequence shown here is derived from an EMBL/GenBank/DDBJ whole genome shotgun (WGS) entry which is preliminary data.</text>
</comment>
<dbReference type="InterPro" id="IPR013128">
    <property type="entry name" value="Peptidase_C1A"/>
</dbReference>
<sequence length="290" mass="32012">MSPQRPEDLQRLIDESGGGWTAGHTTVSELSPEEQKLRLGAELIPPDEVEAAAAPQRHVRAATAAYPTSFDWRDVGGKNFITPVRDQKTCGSCVAFGSLAAVEGTYQVQKNDPNSGIDLSEAQMFYCYAAGEGQNCAKGWSTGKAFPYLKDKGVTTEEYFPYTPGDQACSPKQGWEKHLNFAKDTRTSTTPSEMKEWIATRGPVTARFNVYEDFYLYESGVYHHVTGEKKGGHCVCIVGYHDDTDAKNQYWIVKNSWGPGWAKEKGFFRIGYGECGIDAQMWLVNGVSTG</sequence>
<dbReference type="InterPro" id="IPR039417">
    <property type="entry name" value="Peptidase_C1A_papain-like"/>
</dbReference>
<dbReference type="PROSITE" id="PS00639">
    <property type="entry name" value="THIOL_PROTEASE_HIS"/>
    <property type="match status" value="1"/>
</dbReference>
<reference evidence="4 5" key="1">
    <citation type="submission" date="2024-10" db="EMBL/GenBank/DDBJ databases">
        <title>The Natural Products Discovery Center: Release of the First 8490 Sequenced Strains for Exploring Actinobacteria Biosynthetic Diversity.</title>
        <authorList>
            <person name="Kalkreuter E."/>
            <person name="Kautsar S.A."/>
            <person name="Yang D."/>
            <person name="Bader C.D."/>
            <person name="Teijaro C.N."/>
            <person name="Fluegel L."/>
            <person name="Davis C.M."/>
            <person name="Simpson J.R."/>
            <person name="Lauterbach L."/>
            <person name="Steele A.D."/>
            <person name="Gui C."/>
            <person name="Meng S."/>
            <person name="Li G."/>
            <person name="Viehrig K."/>
            <person name="Ye F."/>
            <person name="Su P."/>
            <person name="Kiefer A.F."/>
            <person name="Nichols A."/>
            <person name="Cepeda A.J."/>
            <person name="Yan W."/>
            <person name="Fan B."/>
            <person name="Jiang Y."/>
            <person name="Adhikari A."/>
            <person name="Zheng C.-J."/>
            <person name="Schuster L."/>
            <person name="Cowan T.M."/>
            <person name="Smanski M.J."/>
            <person name="Chevrette M.G."/>
            <person name="De Carvalho L.P.S."/>
            <person name="Shen B."/>
        </authorList>
    </citation>
    <scope>NUCLEOTIDE SEQUENCE [LARGE SCALE GENOMIC DNA]</scope>
    <source>
        <strain evidence="4 5">NPDC018013</strain>
    </source>
</reference>
<gene>
    <name evidence="4" type="ORF">ACH4GP_10915</name>
</gene>
<proteinExistence type="inferred from homology"/>
<dbReference type="Proteomes" id="UP001610990">
    <property type="component" value="Unassembled WGS sequence"/>
</dbReference>
<dbReference type="InterPro" id="IPR000668">
    <property type="entry name" value="Peptidase_C1A_C"/>
</dbReference>
<dbReference type="InterPro" id="IPR025660">
    <property type="entry name" value="Pept_his_AS"/>
</dbReference>
<organism evidence="4 5">
    <name type="scientific">Streptomyces celluloflavus</name>
    <dbReference type="NCBI Taxonomy" id="58344"/>
    <lineage>
        <taxon>Bacteria</taxon>
        <taxon>Bacillati</taxon>
        <taxon>Actinomycetota</taxon>
        <taxon>Actinomycetes</taxon>
        <taxon>Kitasatosporales</taxon>
        <taxon>Streptomycetaceae</taxon>
        <taxon>Streptomyces</taxon>
    </lineage>
</organism>
<dbReference type="SMART" id="SM00645">
    <property type="entry name" value="Pept_C1"/>
    <property type="match status" value="1"/>
</dbReference>
<protein>
    <submittedName>
        <fullName evidence="4">C1 family peptidase</fullName>
    </submittedName>
</protein>
<evidence type="ECO:0000256" key="1">
    <source>
        <dbReference type="ARBA" id="ARBA00008455"/>
    </source>
</evidence>
<evidence type="ECO:0000256" key="2">
    <source>
        <dbReference type="SAM" id="MobiDB-lite"/>
    </source>
</evidence>
<dbReference type="PRINTS" id="PR00705">
    <property type="entry name" value="PAPAIN"/>
</dbReference>
<dbReference type="RefSeq" id="WP_367433867.1">
    <property type="nucleotide sequence ID" value="NZ_CP108413.1"/>
</dbReference>
<dbReference type="CDD" id="cd02248">
    <property type="entry name" value="Peptidase_C1A"/>
    <property type="match status" value="1"/>
</dbReference>
<comment type="similarity">
    <text evidence="1">Belongs to the peptidase C1 family.</text>
</comment>
<dbReference type="PANTHER" id="PTHR12411">
    <property type="entry name" value="CYSTEINE PROTEASE FAMILY C1-RELATED"/>
    <property type="match status" value="1"/>
</dbReference>
<keyword evidence="5" id="KW-1185">Reference proteome</keyword>
<dbReference type="Gene3D" id="3.90.70.10">
    <property type="entry name" value="Cysteine proteinases"/>
    <property type="match status" value="1"/>
</dbReference>
<dbReference type="SUPFAM" id="SSF54001">
    <property type="entry name" value="Cysteine proteinases"/>
    <property type="match status" value="1"/>
</dbReference>
<dbReference type="InterPro" id="IPR038765">
    <property type="entry name" value="Papain-like_cys_pep_sf"/>
</dbReference>
<evidence type="ECO:0000259" key="3">
    <source>
        <dbReference type="SMART" id="SM00645"/>
    </source>
</evidence>
<feature type="domain" description="Peptidase C1A papain C-terminal" evidence="3">
    <location>
        <begin position="66"/>
        <end position="285"/>
    </location>
</feature>
<feature type="region of interest" description="Disordered" evidence="2">
    <location>
        <begin position="13"/>
        <end position="33"/>
    </location>
</feature>
<evidence type="ECO:0000313" key="5">
    <source>
        <dbReference type="Proteomes" id="UP001610990"/>
    </source>
</evidence>
<accession>A0ABW7RBR5</accession>
<evidence type="ECO:0000313" key="4">
    <source>
        <dbReference type="EMBL" id="MFH8584893.1"/>
    </source>
</evidence>
<name>A0ABW7RBR5_9ACTN</name>
<dbReference type="Pfam" id="PF00112">
    <property type="entry name" value="Peptidase_C1"/>
    <property type="match status" value="1"/>
</dbReference>
<dbReference type="EMBL" id="JBIRGH010000005">
    <property type="protein sequence ID" value="MFH8584893.1"/>
    <property type="molecule type" value="Genomic_DNA"/>
</dbReference>